<feature type="compositionally biased region" description="Low complexity" evidence="1">
    <location>
        <begin position="299"/>
        <end position="328"/>
    </location>
</feature>
<dbReference type="AlphaFoldDB" id="A0AAD9KCB8"/>
<dbReference type="EMBL" id="JAODUP010000012">
    <property type="protein sequence ID" value="KAK2169038.1"/>
    <property type="molecule type" value="Genomic_DNA"/>
</dbReference>
<evidence type="ECO:0000256" key="1">
    <source>
        <dbReference type="SAM" id="MobiDB-lite"/>
    </source>
</evidence>
<evidence type="ECO:0000313" key="2">
    <source>
        <dbReference type="EMBL" id="KAK2169038.1"/>
    </source>
</evidence>
<organism evidence="2 3">
    <name type="scientific">Paralvinella palmiformis</name>
    <dbReference type="NCBI Taxonomy" id="53620"/>
    <lineage>
        <taxon>Eukaryota</taxon>
        <taxon>Metazoa</taxon>
        <taxon>Spiralia</taxon>
        <taxon>Lophotrochozoa</taxon>
        <taxon>Annelida</taxon>
        <taxon>Polychaeta</taxon>
        <taxon>Sedentaria</taxon>
        <taxon>Canalipalpata</taxon>
        <taxon>Terebellida</taxon>
        <taxon>Terebelliformia</taxon>
        <taxon>Alvinellidae</taxon>
        <taxon>Paralvinella</taxon>
    </lineage>
</organism>
<name>A0AAD9KCB8_9ANNE</name>
<feature type="compositionally biased region" description="Polar residues" evidence="1">
    <location>
        <begin position="340"/>
        <end position="357"/>
    </location>
</feature>
<evidence type="ECO:0000313" key="3">
    <source>
        <dbReference type="Proteomes" id="UP001208570"/>
    </source>
</evidence>
<protein>
    <submittedName>
        <fullName evidence="2">Uncharacterized protein</fullName>
    </submittedName>
</protein>
<comment type="caution">
    <text evidence="2">The sequence shown here is derived from an EMBL/GenBank/DDBJ whole genome shotgun (WGS) entry which is preliminary data.</text>
</comment>
<feature type="compositionally biased region" description="Polar residues" evidence="1">
    <location>
        <begin position="29"/>
        <end position="42"/>
    </location>
</feature>
<feature type="compositionally biased region" description="Basic and acidic residues" evidence="1">
    <location>
        <begin position="121"/>
        <end position="145"/>
    </location>
</feature>
<reference evidence="2" key="1">
    <citation type="journal article" date="2023" name="Mol. Biol. Evol.">
        <title>Third-Generation Sequencing Reveals the Adaptive Role of the Epigenome in Three Deep-Sea Polychaetes.</title>
        <authorList>
            <person name="Perez M."/>
            <person name="Aroh O."/>
            <person name="Sun Y."/>
            <person name="Lan Y."/>
            <person name="Juniper S.K."/>
            <person name="Young C.R."/>
            <person name="Angers B."/>
            <person name="Qian P.Y."/>
        </authorList>
    </citation>
    <scope>NUCLEOTIDE SEQUENCE</scope>
    <source>
        <strain evidence="2">P08H-3</strain>
    </source>
</reference>
<sequence length="357" mass="39492">MSLQHSTKGTPRELPPIDISQRMEVLGGRSTNTKKQLKGSKSSFREIRIPTASSGEDLGVMEGHQRPRTPDLDYVQTDFRYMAIGSPVPDPDVEQEIMATYGRRDTDVGSPEQSAESALSGEHRSRLRGRSDNMDHAARGDDRSRQQTGGVYPAIKVDHCEEKKERVTLSPDDYKPSKTDDVSSRRILESPATSALFLNPTPPLCRKRIRSKMVTYYQPNLTCSRSEGSIREAVREDRQRLHDNTECIPLENVDSRYGTHSHGSIRSSCCSPISASNTQDLLSPVTFARQTLIGSFQASSDSKLSQDSSGQRSPLSTPSPSVSPLCSPATRRRPTRLEPLNQSRSVDGNSGSRLPHI</sequence>
<keyword evidence="3" id="KW-1185">Reference proteome</keyword>
<gene>
    <name evidence="2" type="ORF">LSH36_12g00027</name>
</gene>
<proteinExistence type="predicted"/>
<accession>A0AAD9KCB8</accession>
<feature type="compositionally biased region" description="Basic and acidic residues" evidence="1">
    <location>
        <begin position="156"/>
        <end position="184"/>
    </location>
</feature>
<dbReference type="Proteomes" id="UP001208570">
    <property type="component" value="Unassembled WGS sequence"/>
</dbReference>
<feature type="region of interest" description="Disordered" evidence="1">
    <location>
        <begin position="298"/>
        <end position="357"/>
    </location>
</feature>
<feature type="region of interest" description="Disordered" evidence="1">
    <location>
        <begin position="1"/>
        <end position="184"/>
    </location>
</feature>